<dbReference type="SMART" id="SM00066">
    <property type="entry name" value="GAL4"/>
    <property type="match status" value="1"/>
</dbReference>
<evidence type="ECO:0000256" key="6">
    <source>
        <dbReference type="SAM" id="MobiDB-lite"/>
    </source>
</evidence>
<dbReference type="GO" id="GO:0005634">
    <property type="term" value="C:nucleus"/>
    <property type="evidence" value="ECO:0007669"/>
    <property type="project" value="UniProtKB-SubCell"/>
</dbReference>
<feature type="region of interest" description="Disordered" evidence="6">
    <location>
        <begin position="169"/>
        <end position="236"/>
    </location>
</feature>
<feature type="region of interest" description="Disordered" evidence="6">
    <location>
        <begin position="32"/>
        <end position="69"/>
    </location>
</feature>
<keyword evidence="3" id="KW-0238">DNA-binding</keyword>
<dbReference type="GO" id="GO:0000981">
    <property type="term" value="F:DNA-binding transcription factor activity, RNA polymerase II-specific"/>
    <property type="evidence" value="ECO:0007669"/>
    <property type="project" value="InterPro"/>
</dbReference>
<feature type="compositionally biased region" description="Basic and acidic residues" evidence="6">
    <location>
        <begin position="169"/>
        <end position="183"/>
    </location>
</feature>
<reference evidence="8 9" key="1">
    <citation type="submission" date="2018-12" db="EMBL/GenBank/DDBJ databases">
        <authorList>
            <person name="Tiukova I."/>
            <person name="Dainat J."/>
        </authorList>
    </citation>
    <scope>NUCLEOTIDE SEQUENCE [LARGE SCALE GENOMIC DNA]</scope>
</reference>
<organism evidence="8 9">
    <name type="scientific">Brettanomyces naardenensis</name>
    <name type="common">Yeast</name>
    <dbReference type="NCBI Taxonomy" id="13370"/>
    <lineage>
        <taxon>Eukaryota</taxon>
        <taxon>Fungi</taxon>
        <taxon>Dikarya</taxon>
        <taxon>Ascomycota</taxon>
        <taxon>Saccharomycotina</taxon>
        <taxon>Pichiomycetes</taxon>
        <taxon>Pichiales</taxon>
        <taxon>Pichiaceae</taxon>
        <taxon>Brettanomyces</taxon>
    </lineage>
</organism>
<dbReference type="InterPro" id="IPR051089">
    <property type="entry name" value="prtT"/>
</dbReference>
<proteinExistence type="predicted"/>
<dbReference type="GO" id="GO:0008270">
    <property type="term" value="F:zinc ion binding"/>
    <property type="evidence" value="ECO:0007669"/>
    <property type="project" value="InterPro"/>
</dbReference>
<comment type="subcellular location">
    <subcellularLocation>
        <location evidence="1">Nucleus</location>
    </subcellularLocation>
</comment>
<evidence type="ECO:0000256" key="1">
    <source>
        <dbReference type="ARBA" id="ARBA00004123"/>
    </source>
</evidence>
<keyword evidence="5" id="KW-0539">Nucleus</keyword>
<evidence type="ECO:0000313" key="8">
    <source>
        <dbReference type="EMBL" id="VEU20522.1"/>
    </source>
</evidence>
<evidence type="ECO:0000259" key="7">
    <source>
        <dbReference type="PROSITE" id="PS50048"/>
    </source>
</evidence>
<dbReference type="Proteomes" id="UP000290900">
    <property type="component" value="Unassembled WGS sequence"/>
</dbReference>
<dbReference type="PROSITE" id="PS00463">
    <property type="entry name" value="ZN2_CY6_FUNGAL_1"/>
    <property type="match status" value="1"/>
</dbReference>
<evidence type="ECO:0000256" key="4">
    <source>
        <dbReference type="ARBA" id="ARBA00023163"/>
    </source>
</evidence>
<dbReference type="PANTHER" id="PTHR31845">
    <property type="entry name" value="FINGER DOMAIN PROTEIN, PUTATIVE-RELATED"/>
    <property type="match status" value="1"/>
</dbReference>
<dbReference type="PROSITE" id="PS50048">
    <property type="entry name" value="ZN2_CY6_FUNGAL_2"/>
    <property type="match status" value="1"/>
</dbReference>
<dbReference type="AlphaFoldDB" id="A0A448YHU2"/>
<evidence type="ECO:0000313" key="9">
    <source>
        <dbReference type="Proteomes" id="UP000290900"/>
    </source>
</evidence>
<dbReference type="Pfam" id="PF00172">
    <property type="entry name" value="Zn_clus"/>
    <property type="match status" value="1"/>
</dbReference>
<keyword evidence="2" id="KW-0805">Transcription regulation</keyword>
<dbReference type="EMBL" id="CAACVR010000004">
    <property type="protein sequence ID" value="VEU20522.1"/>
    <property type="molecule type" value="Genomic_DNA"/>
</dbReference>
<dbReference type="SUPFAM" id="SSF57701">
    <property type="entry name" value="Zn2/Cys6 DNA-binding domain"/>
    <property type="match status" value="1"/>
</dbReference>
<dbReference type="InterPro" id="IPR036864">
    <property type="entry name" value="Zn2-C6_fun-type_DNA-bd_sf"/>
</dbReference>
<dbReference type="GO" id="GO:0000976">
    <property type="term" value="F:transcription cis-regulatory region binding"/>
    <property type="evidence" value="ECO:0007669"/>
    <property type="project" value="TreeGrafter"/>
</dbReference>
<evidence type="ECO:0000256" key="5">
    <source>
        <dbReference type="ARBA" id="ARBA00023242"/>
    </source>
</evidence>
<evidence type="ECO:0000256" key="2">
    <source>
        <dbReference type="ARBA" id="ARBA00023015"/>
    </source>
</evidence>
<dbReference type="Gene3D" id="4.10.240.10">
    <property type="entry name" value="Zn(2)-C6 fungal-type DNA-binding domain"/>
    <property type="match status" value="1"/>
</dbReference>
<name>A0A448YHU2_BRENA</name>
<dbReference type="InParanoid" id="A0A448YHU2"/>
<dbReference type="InterPro" id="IPR001138">
    <property type="entry name" value="Zn2Cys6_DnaBD"/>
</dbReference>
<dbReference type="OrthoDB" id="3163292at2759"/>
<dbReference type="PANTHER" id="PTHR31845:SF6">
    <property type="entry name" value="TRANSCRIPTION FACTOR SEF1-RELATED"/>
    <property type="match status" value="1"/>
</dbReference>
<keyword evidence="4" id="KW-0804">Transcription</keyword>
<accession>A0A448YHU2</accession>
<protein>
    <submittedName>
        <fullName evidence="8">DEKNAAC101243</fullName>
    </submittedName>
</protein>
<feature type="domain" description="Zn(2)-C6 fungal-type" evidence="7">
    <location>
        <begin position="75"/>
        <end position="108"/>
    </location>
</feature>
<feature type="compositionally biased region" description="Polar residues" evidence="6">
    <location>
        <begin position="49"/>
        <end position="61"/>
    </location>
</feature>
<evidence type="ECO:0000256" key="3">
    <source>
        <dbReference type="ARBA" id="ARBA00023125"/>
    </source>
</evidence>
<dbReference type="STRING" id="13370.A0A448YHU2"/>
<sequence>MTGEKRKLVPLLPSTLLKKPKIDADETFPAIKADKAEKSSSKTSYKSSQPRVTTTVINKNPPSYIDQPKPRHLKSCSRCRKHKTKCNYMDTAPNPCSSCAKRGVTCQLEIVIPVKRSNIIKNLSEDVDQLKLMVNQLLTRDKVLKSLCSEQELRVEGLVDVENEFKLIKRGDGDTSPDEKPYNSDRFSGVLTPPDSMDSSNSTEFGEEKEGVKGDSLQEAEDSSDNQLTPPGEKDDCKEQMFKLKGVCSYSYQEVKEYFNTFNNKMLPYVPIMSKLASPASVYGANELLFWTVVYVTSANAAIEAGFLTGELTRRCWAETPRDISIIQSIVILASFPIKTVEGMKAQSELDSRLFQQLQFAKDLSSQIGLERCPKFAGEFSRRVKISSLQDEYRYNIWCLLFVLGNLYGFKLGLKWDFRVDYILESRRKLDSYMGRLLNVVILLSDVLNTLVYSFAGPSAEDQLPKKSLTLWTLELEKLKAFETDSNVAILISLIDIVLNLFAPTSTPRQKRTANVKILESCRVTYTLLANMEIARAPMFVKLSLEFISLVTSKLVLSPYNGGNPDTKLFIQVFNKLAGMSDYNDTKPIVDALMDLDSSFKIDSSVIAFEDFSSFKVQLMQGILFDIKHIGREMKIGRGDFKRLHDYFEENSLDLAKYKKSIAHFRNQVDMISLYSDVLLNMDGWDNGKESSESYDPVDELCDINVEKMSDARFASILNSMEII</sequence>
<dbReference type="CDD" id="cd00067">
    <property type="entry name" value="GAL4"/>
    <property type="match status" value="1"/>
</dbReference>
<keyword evidence="9" id="KW-1185">Reference proteome</keyword>
<gene>
    <name evidence="8" type="ORF">BRENAR_LOCUS1257</name>
</gene>